<keyword evidence="4" id="KW-0010">Activator</keyword>
<feature type="region of interest" description="Disordered" evidence="7">
    <location>
        <begin position="246"/>
        <end position="322"/>
    </location>
</feature>
<dbReference type="GO" id="GO:0032783">
    <property type="term" value="C:super elongation complex"/>
    <property type="evidence" value="ECO:0007669"/>
    <property type="project" value="InterPro"/>
</dbReference>
<dbReference type="EMBL" id="JBBPBK010000010">
    <property type="protein sequence ID" value="KAK9276166.1"/>
    <property type="molecule type" value="Genomic_DNA"/>
</dbReference>
<feature type="compositionally biased region" description="Acidic residues" evidence="7">
    <location>
        <begin position="248"/>
        <end position="260"/>
    </location>
</feature>
<dbReference type="AlphaFoldDB" id="A0AAP0RG80"/>
<organism evidence="9 10">
    <name type="scientific">Liquidambar formosana</name>
    <name type="common">Formosan gum</name>
    <dbReference type="NCBI Taxonomy" id="63359"/>
    <lineage>
        <taxon>Eukaryota</taxon>
        <taxon>Viridiplantae</taxon>
        <taxon>Streptophyta</taxon>
        <taxon>Embryophyta</taxon>
        <taxon>Tracheophyta</taxon>
        <taxon>Spermatophyta</taxon>
        <taxon>Magnoliopsida</taxon>
        <taxon>eudicotyledons</taxon>
        <taxon>Gunneridae</taxon>
        <taxon>Pentapetalae</taxon>
        <taxon>Saxifragales</taxon>
        <taxon>Altingiaceae</taxon>
        <taxon>Liquidambar</taxon>
    </lineage>
</organism>
<evidence type="ECO:0000313" key="10">
    <source>
        <dbReference type="Proteomes" id="UP001415857"/>
    </source>
</evidence>
<keyword evidence="5" id="KW-0804">Transcription</keyword>
<comment type="caution">
    <text evidence="9">The sequence shown here is derived from an EMBL/GenBank/DDBJ whole genome shotgun (WGS) entry which is preliminary data.</text>
</comment>
<dbReference type="PANTHER" id="PTHR15970:SF13">
    <property type="entry name" value="TRANSCRIPTION ELONGATION FACTOR EAF N-TERMINAL DOMAIN-CONTAINING PROTEIN"/>
    <property type="match status" value="1"/>
</dbReference>
<dbReference type="PANTHER" id="PTHR15970">
    <property type="entry name" value="ELL-ASSOCIATED FACTOR EAF"/>
    <property type="match status" value="1"/>
</dbReference>
<evidence type="ECO:0000256" key="2">
    <source>
        <dbReference type="ARBA" id="ARBA00007798"/>
    </source>
</evidence>
<evidence type="ECO:0000256" key="3">
    <source>
        <dbReference type="ARBA" id="ARBA00023015"/>
    </source>
</evidence>
<comment type="subcellular location">
    <subcellularLocation>
        <location evidence="1">Nucleus</location>
    </subcellularLocation>
</comment>
<feature type="domain" description="Transcription elongation factor Eaf N-terminal" evidence="8">
    <location>
        <begin position="19"/>
        <end position="116"/>
    </location>
</feature>
<proteinExistence type="inferred from homology"/>
<evidence type="ECO:0000313" key="9">
    <source>
        <dbReference type="EMBL" id="KAK9276166.1"/>
    </source>
</evidence>
<comment type="similarity">
    <text evidence="2">Belongs to the EAF family.</text>
</comment>
<gene>
    <name evidence="9" type="ORF">L1049_005697</name>
</gene>
<evidence type="ECO:0000259" key="8">
    <source>
        <dbReference type="Pfam" id="PF09816"/>
    </source>
</evidence>
<dbReference type="InterPro" id="IPR027093">
    <property type="entry name" value="EAF_fam"/>
</dbReference>
<reference evidence="9 10" key="1">
    <citation type="journal article" date="2024" name="Plant J.">
        <title>Genome sequences and population genomics reveal climatic adaptation and genomic divergence between two closely related sweetgum species.</title>
        <authorList>
            <person name="Xu W.Q."/>
            <person name="Ren C.Q."/>
            <person name="Zhang X.Y."/>
            <person name="Comes H.P."/>
            <person name="Liu X.H."/>
            <person name="Li Y.G."/>
            <person name="Kettle C.J."/>
            <person name="Jalonen R."/>
            <person name="Gaisberger H."/>
            <person name="Ma Y.Z."/>
            <person name="Qiu Y.X."/>
        </authorList>
    </citation>
    <scope>NUCLEOTIDE SEQUENCE [LARGE SCALE GENOMIC DNA]</scope>
    <source>
        <strain evidence="9">Hangzhou</strain>
    </source>
</reference>
<keyword evidence="10" id="KW-1185">Reference proteome</keyword>
<evidence type="ECO:0000256" key="4">
    <source>
        <dbReference type="ARBA" id="ARBA00023159"/>
    </source>
</evidence>
<evidence type="ECO:0000256" key="5">
    <source>
        <dbReference type="ARBA" id="ARBA00023163"/>
    </source>
</evidence>
<sequence>MANTTRDEPKTAPQSDRWFNLTLGPSFKYDSSNKFCTLRYEFKPASIDKSKPGSLHKNKENRVSVEFQNNQPGKPKVTFEGSSEDYKENDAVLFFDGETFRLERLHRAVKQLRHLRLPGESAAATSVVAAAPSGPAMESRPSPVRKAVKPQHVGKNAIHAVPVEVERIDIGEPDIPGAKSTGKHVGDYPSALPRVSTVSPGPRNIEVDEHQDIDIDDDFVSETPNKGNTAEQRVDVEFDINLLHQNDADDEIADVDDSGDEVNKGPNAAEALRAQVYAEGRDGQTSSSTSSSGSGSSESGSGSGSSSSSSDSEGSDDSVNSI</sequence>
<evidence type="ECO:0000256" key="1">
    <source>
        <dbReference type="ARBA" id="ARBA00004123"/>
    </source>
</evidence>
<dbReference type="GO" id="GO:0003711">
    <property type="term" value="F:transcription elongation factor activity"/>
    <property type="evidence" value="ECO:0007669"/>
    <property type="project" value="TreeGrafter"/>
</dbReference>
<feature type="compositionally biased region" description="Low complexity" evidence="7">
    <location>
        <begin position="285"/>
        <end position="312"/>
    </location>
</feature>
<keyword evidence="3" id="KW-0805">Transcription regulation</keyword>
<evidence type="ECO:0000256" key="6">
    <source>
        <dbReference type="ARBA" id="ARBA00023242"/>
    </source>
</evidence>
<protein>
    <recommendedName>
        <fullName evidence="8">Transcription elongation factor Eaf N-terminal domain-containing protein</fullName>
    </recommendedName>
</protein>
<feature type="region of interest" description="Disordered" evidence="7">
    <location>
        <begin position="175"/>
        <end position="211"/>
    </location>
</feature>
<dbReference type="InterPro" id="IPR019194">
    <property type="entry name" value="Tscrpt_elong_fac_Eaf_N"/>
</dbReference>
<dbReference type="Pfam" id="PF09816">
    <property type="entry name" value="EAF"/>
    <property type="match status" value="1"/>
</dbReference>
<keyword evidence="6" id="KW-0539">Nucleus</keyword>
<name>A0AAP0RG80_LIQFO</name>
<dbReference type="GO" id="GO:0006368">
    <property type="term" value="P:transcription elongation by RNA polymerase II"/>
    <property type="evidence" value="ECO:0007669"/>
    <property type="project" value="InterPro"/>
</dbReference>
<evidence type="ECO:0000256" key="7">
    <source>
        <dbReference type="SAM" id="MobiDB-lite"/>
    </source>
</evidence>
<accession>A0AAP0RG80</accession>
<dbReference type="Proteomes" id="UP001415857">
    <property type="component" value="Unassembled WGS sequence"/>
</dbReference>